<feature type="active site" description="Tele-AMP-histidine intermediate" evidence="1">
    <location>
        <position position="96"/>
    </location>
</feature>
<dbReference type="InterPro" id="IPR001310">
    <property type="entry name" value="Histidine_triad_HIT"/>
</dbReference>
<dbReference type="Pfam" id="PF01230">
    <property type="entry name" value="HIT"/>
    <property type="match status" value="1"/>
</dbReference>
<dbReference type="InterPro" id="IPR015947">
    <property type="entry name" value="PUA-like_sf"/>
</dbReference>
<comment type="caution">
    <text evidence="5">The sequence shown here is derived from an EMBL/GenBank/DDBJ whole genome shotgun (WGS) entry which is preliminary data.</text>
</comment>
<gene>
    <name evidence="5" type="ORF">EDF64_10951</name>
</gene>
<dbReference type="InterPro" id="IPR007374">
    <property type="entry name" value="ASCH_domain"/>
</dbReference>
<feature type="domain" description="HIT" evidence="4">
    <location>
        <begin position="1"/>
        <end position="109"/>
    </location>
</feature>
<dbReference type="InterPro" id="IPR011146">
    <property type="entry name" value="HIT-like"/>
</dbReference>
<sequence length="231" mass="25136">MTTTSVFEQVPSDEWLAHNALTFAIRDAHPVSPGHTLVIPKRPIVSWFDATVAEVAAMAELVSAVKEHLDEAHHPDGYNVGFNDGAAAGQTVFHAHVHVIPRFVGDVASPAGGVRHALVGRGAAVHTIHFHRKHHEAMMTGEKVTTVRWNESVPVGSAVFVFDEHPTAEAVAGTVTAVQQYRLDTLTAEQAHQPPGTDMHRFAQQLRENYYPDMPSDAVVEVAELTITPSR</sequence>
<feature type="short sequence motif" description="Histidine triad motif" evidence="2 3">
    <location>
        <begin position="94"/>
        <end position="98"/>
    </location>
</feature>
<dbReference type="Gene3D" id="2.30.130.30">
    <property type="entry name" value="Hypothetical protein"/>
    <property type="match status" value="1"/>
</dbReference>
<keyword evidence="5" id="KW-0378">Hydrolase</keyword>
<proteinExistence type="predicted"/>
<evidence type="ECO:0000256" key="1">
    <source>
        <dbReference type="PIRSR" id="PIRSR601310-1"/>
    </source>
</evidence>
<evidence type="ECO:0000256" key="2">
    <source>
        <dbReference type="PIRSR" id="PIRSR601310-3"/>
    </source>
</evidence>
<dbReference type="SUPFAM" id="SSF88697">
    <property type="entry name" value="PUA domain-like"/>
    <property type="match status" value="1"/>
</dbReference>
<dbReference type="Proteomes" id="UP000295764">
    <property type="component" value="Unassembled WGS sequence"/>
</dbReference>
<accession>A0A4R6DGH6</accession>
<dbReference type="AlphaFoldDB" id="A0A4R6DGH6"/>
<evidence type="ECO:0000313" key="6">
    <source>
        <dbReference type="Proteomes" id="UP000295764"/>
    </source>
</evidence>
<evidence type="ECO:0000313" key="5">
    <source>
        <dbReference type="EMBL" id="TDN43128.1"/>
    </source>
</evidence>
<name>A0A4R6DGH6_9MICO</name>
<evidence type="ECO:0000259" key="4">
    <source>
        <dbReference type="PROSITE" id="PS51084"/>
    </source>
</evidence>
<dbReference type="PANTHER" id="PTHR42997">
    <property type="entry name" value="HIT FAMILY HYDROLASE"/>
    <property type="match status" value="1"/>
</dbReference>
<dbReference type="GO" id="GO:0016787">
    <property type="term" value="F:hydrolase activity"/>
    <property type="evidence" value="ECO:0007669"/>
    <property type="project" value="UniProtKB-KW"/>
</dbReference>
<dbReference type="SUPFAM" id="SSF54197">
    <property type="entry name" value="HIT-like"/>
    <property type="match status" value="1"/>
</dbReference>
<dbReference type="EMBL" id="SNVW01000009">
    <property type="protein sequence ID" value="TDN43128.1"/>
    <property type="molecule type" value="Genomic_DNA"/>
</dbReference>
<dbReference type="Gene3D" id="3.30.428.10">
    <property type="entry name" value="HIT-like"/>
    <property type="match status" value="1"/>
</dbReference>
<organism evidence="5 6">
    <name type="scientific">Curtobacterium flaccumfaciens</name>
    <dbReference type="NCBI Taxonomy" id="2035"/>
    <lineage>
        <taxon>Bacteria</taxon>
        <taxon>Bacillati</taxon>
        <taxon>Actinomycetota</taxon>
        <taxon>Actinomycetes</taxon>
        <taxon>Micrococcales</taxon>
        <taxon>Microbacteriaceae</taxon>
        <taxon>Curtobacterium</taxon>
    </lineage>
</organism>
<dbReference type="PROSITE" id="PS51084">
    <property type="entry name" value="HIT_2"/>
    <property type="match status" value="1"/>
</dbReference>
<evidence type="ECO:0000256" key="3">
    <source>
        <dbReference type="PROSITE-ProRule" id="PRU00464"/>
    </source>
</evidence>
<protein>
    <submittedName>
        <fullName evidence="5">Diadenosine tetraphosphate (Ap4A) HIT family hydrolase</fullName>
    </submittedName>
</protein>
<dbReference type="InterPro" id="IPR036265">
    <property type="entry name" value="HIT-like_sf"/>
</dbReference>
<dbReference type="SMART" id="SM01022">
    <property type="entry name" value="ASCH"/>
    <property type="match status" value="1"/>
</dbReference>
<dbReference type="RefSeq" id="WP_243736382.1">
    <property type="nucleotide sequence ID" value="NZ_SNVW01000009.1"/>
</dbReference>
<dbReference type="InterPro" id="IPR052908">
    <property type="entry name" value="AP-4-A_phosphorylase"/>
</dbReference>
<dbReference type="PANTHER" id="PTHR42997:SF1">
    <property type="entry name" value="AP-4-A PHOSPHORYLASE"/>
    <property type="match status" value="1"/>
</dbReference>
<dbReference type="PRINTS" id="PR00332">
    <property type="entry name" value="HISTRIAD"/>
</dbReference>
<reference evidence="5 6" key="1">
    <citation type="submission" date="2019-03" db="EMBL/GenBank/DDBJ databases">
        <title>Genomic analyses of the natural microbiome of Caenorhabditis elegans.</title>
        <authorList>
            <person name="Samuel B."/>
        </authorList>
    </citation>
    <scope>NUCLEOTIDE SEQUENCE [LARGE SCALE GENOMIC DNA]</scope>
    <source>
        <strain evidence="5 6">JUb65</strain>
    </source>
</reference>